<dbReference type="HOGENOM" id="CLU_313950_0_0_10"/>
<dbReference type="KEGG" id="rbc:BN938_0140"/>
<evidence type="ECO:0000313" key="1">
    <source>
        <dbReference type="EMBL" id="CDN30247.1"/>
    </source>
</evidence>
<dbReference type="AlphaFoldDB" id="A0A060R5X6"/>
<dbReference type="eggNOG" id="ENOG5030Q56">
    <property type="taxonomic scope" value="Bacteria"/>
</dbReference>
<dbReference type="EMBL" id="HG934468">
    <property type="protein sequence ID" value="CDN30247.1"/>
    <property type="molecule type" value="Genomic_DNA"/>
</dbReference>
<keyword evidence="2" id="KW-1185">Reference proteome</keyword>
<dbReference type="Proteomes" id="UP000027616">
    <property type="component" value="Chromosome I"/>
</dbReference>
<organism evidence="1 2">
    <name type="scientific">Mucinivorans hirudinis</name>
    <dbReference type="NCBI Taxonomy" id="1433126"/>
    <lineage>
        <taxon>Bacteria</taxon>
        <taxon>Pseudomonadati</taxon>
        <taxon>Bacteroidota</taxon>
        <taxon>Bacteroidia</taxon>
        <taxon>Bacteroidales</taxon>
        <taxon>Rikenellaceae</taxon>
        <taxon>Mucinivorans</taxon>
    </lineage>
</organism>
<dbReference type="STRING" id="1433126.BN938_0140"/>
<sequence length="932" mass="105654">MANFGLRYFAELRSKHKEVFWRVEVAERGFVGAAEVMHFDGGTPLSITWERRGDEFYIPVKGSEATINILCLENFHYINLFTADPRKFRVSIYRNTKLYWRGYVVADFYSENFAKPPYTVTIKAVDGFNLLSNLPFRKADGSPFSGRKSLWELIYECINLLELDVSVADWMDLFGENMVETESPLRQTFVEMTKLYSVHENPTYRDILELCLKPFAAQIFQSNGALHIRRAISPYNDTRPLSFYEVGALFPIGWLTAADGRSLVTHIGEPIITEATRERIESMWRGEIIIEDSSVLDIVPALRKVEVKVENRLLDNLFTQMGVFNSSNWSNPAWITVIEPNSIKFAGKDTPTNQLCSFNGFPIESSAYISTLEFSLKARAYKYVMGFGSLTLPTKPMRAIWGVRITPSSQTQAQNQAQTQTQAQWLQEDGSWHTREHYFEENFEKEPWEAEKKIEIQGFPIAGNFQITFKQNLEAWINHNSFGDITSEYEEYFLFDNLRLNLDLGDDFQDSLSYELLVNPANNADMVITLPIAHVANIPNDSLIYSLYFTDSSGKPTRIWHSKGANDYGSLVEHIIRCALRYKQLAGKRIAGETFTGVHLDMNTVLQDDKYLLAGFYVNSIDLDCLKDQFGVEFIEMPGLLTKETPPEGDDCLTVANLDFSVIDSLKCGNLLVMLTSTHDLWIYDTASKSLRELMQRRVGSKIFPADGAFVVVDGVSIMVVDYRGVAIERVEMEYSGLATYQNGKIYTLLSWADSRTGGIRSQLKILNEKPTRRITRTVSNSTMMGGVMSLVKSHNAIAINTAESCYLHDRRTNINNTITEVALGGDVISFSDYFLCENSNNSLKIYRRDTLNLSDKTLVKSISGKALFADHTLGEVAYSQLSGSLYVWQYKDNSIKAIKNLAGASRALKGLFYINGELHIVRDNAIFKHII</sequence>
<evidence type="ECO:0000313" key="2">
    <source>
        <dbReference type="Proteomes" id="UP000027616"/>
    </source>
</evidence>
<reference evidence="1 2" key="1">
    <citation type="journal article" date="2015" name="Genome Announc.">
        <title>Complete Genome Sequence of the Novel Leech Symbiont Mucinivorans hirudinis M3T.</title>
        <authorList>
            <person name="Nelson M.C."/>
            <person name="Bomar L."/>
            <person name="Graf J."/>
        </authorList>
    </citation>
    <scope>NUCLEOTIDE SEQUENCE [LARGE SCALE GENOMIC DNA]</scope>
    <source>
        <strain evidence="2">M3</strain>
    </source>
</reference>
<name>A0A060R5X6_9BACT</name>
<accession>A0A060R5X6</accession>
<dbReference type="PATRIC" id="fig|1433126.3.peg.140"/>
<proteinExistence type="predicted"/>
<protein>
    <submittedName>
        <fullName evidence="1">Uncharacterized protein</fullName>
    </submittedName>
</protein>
<gene>
    <name evidence="1" type="ORF">BN938_0140</name>
</gene>